<dbReference type="SMART" id="SM00342">
    <property type="entry name" value="HTH_ARAC"/>
    <property type="match status" value="1"/>
</dbReference>
<dbReference type="Gene3D" id="1.10.10.60">
    <property type="entry name" value="Homeodomain-like"/>
    <property type="match status" value="1"/>
</dbReference>
<dbReference type="Pfam" id="PF12833">
    <property type="entry name" value="HTH_18"/>
    <property type="match status" value="1"/>
</dbReference>
<comment type="caution">
    <text evidence="5">The sequence shown here is derived from an EMBL/GenBank/DDBJ whole genome shotgun (WGS) entry which is preliminary data.</text>
</comment>
<sequence length="273" mass="30360">MPSAIRQIPLDTATQHHAHDYHQIVIGLRGQAEFEIEGLGGAISALSGCIVPANHVHYYVGQGDNRQLILDLPAEAPSLTGHHHELVRLFDAPRFFDLDDPLKRYLDFLLHELASLPPDRHDPLQSDRLAATLLGCLHARLGNSAPPPALQRLDLAKLDRYIDQHLASPLTVGDLAAQACLSEAHFRSCFREQTGVSPWQYVRSRRLNRARQLLLESRMPLSDVAAATGFTHQSALSHAFRRTFGCPPSKLRQQPLGRLKVDSDTSHSIRLKS</sequence>
<dbReference type="EMBL" id="JABFUC010000014">
    <property type="protein sequence ID" value="MCG6659270.1"/>
    <property type="molecule type" value="Genomic_DNA"/>
</dbReference>
<dbReference type="RefSeq" id="WP_238978417.1">
    <property type="nucleotide sequence ID" value="NZ_JABFUC010000014.1"/>
</dbReference>
<keyword evidence="3" id="KW-0804">Transcription</keyword>
<organism evidence="5 6">
    <name type="scientific">Billgrantia campisalis</name>
    <dbReference type="NCBI Taxonomy" id="74661"/>
    <lineage>
        <taxon>Bacteria</taxon>
        <taxon>Pseudomonadati</taxon>
        <taxon>Pseudomonadota</taxon>
        <taxon>Gammaproteobacteria</taxon>
        <taxon>Oceanospirillales</taxon>
        <taxon>Halomonadaceae</taxon>
        <taxon>Billgrantia</taxon>
    </lineage>
</organism>
<evidence type="ECO:0000256" key="1">
    <source>
        <dbReference type="ARBA" id="ARBA00023015"/>
    </source>
</evidence>
<evidence type="ECO:0000259" key="4">
    <source>
        <dbReference type="PROSITE" id="PS01124"/>
    </source>
</evidence>
<protein>
    <submittedName>
        <fullName evidence="5">Helix-turn-helix domain-containing protein</fullName>
    </submittedName>
</protein>
<dbReference type="Pfam" id="PF14525">
    <property type="entry name" value="AraC_binding_2"/>
    <property type="match status" value="1"/>
</dbReference>
<evidence type="ECO:0000256" key="2">
    <source>
        <dbReference type="ARBA" id="ARBA00023125"/>
    </source>
</evidence>
<dbReference type="InterPro" id="IPR014710">
    <property type="entry name" value="RmlC-like_jellyroll"/>
</dbReference>
<dbReference type="InterPro" id="IPR018062">
    <property type="entry name" value="HTH_AraC-typ_CS"/>
</dbReference>
<keyword evidence="2" id="KW-0238">DNA-binding</keyword>
<dbReference type="PANTHER" id="PTHR46796">
    <property type="entry name" value="HTH-TYPE TRANSCRIPTIONAL ACTIVATOR RHAS-RELATED"/>
    <property type="match status" value="1"/>
</dbReference>
<evidence type="ECO:0000256" key="3">
    <source>
        <dbReference type="ARBA" id="ARBA00023163"/>
    </source>
</evidence>
<dbReference type="PROSITE" id="PS01124">
    <property type="entry name" value="HTH_ARAC_FAMILY_2"/>
    <property type="match status" value="1"/>
</dbReference>
<evidence type="ECO:0000313" key="6">
    <source>
        <dbReference type="Proteomes" id="UP000814385"/>
    </source>
</evidence>
<name>A0ABS9PBW2_9GAMM</name>
<dbReference type="InterPro" id="IPR035418">
    <property type="entry name" value="AraC-bd_2"/>
</dbReference>
<dbReference type="SUPFAM" id="SSF46689">
    <property type="entry name" value="Homeodomain-like"/>
    <property type="match status" value="2"/>
</dbReference>
<dbReference type="InterPro" id="IPR018060">
    <property type="entry name" value="HTH_AraC"/>
</dbReference>
<dbReference type="PROSITE" id="PS00041">
    <property type="entry name" value="HTH_ARAC_FAMILY_1"/>
    <property type="match status" value="1"/>
</dbReference>
<dbReference type="InterPro" id="IPR050204">
    <property type="entry name" value="AraC_XylS_family_regulators"/>
</dbReference>
<dbReference type="InterPro" id="IPR009057">
    <property type="entry name" value="Homeodomain-like_sf"/>
</dbReference>
<feature type="domain" description="HTH araC/xylS-type" evidence="4">
    <location>
        <begin position="156"/>
        <end position="254"/>
    </location>
</feature>
<keyword evidence="1" id="KW-0805">Transcription regulation</keyword>
<accession>A0ABS9PBW2</accession>
<proteinExistence type="predicted"/>
<dbReference type="PANTHER" id="PTHR46796:SF10">
    <property type="entry name" value="TRANSCRIPTIONAL ACTIVATOR FEAR"/>
    <property type="match status" value="1"/>
</dbReference>
<reference evidence="5 6" key="1">
    <citation type="submission" date="2020-05" db="EMBL/GenBank/DDBJ databases">
        <title>Comparative genomic analysis of denitrifying bacteria from Halomonas genus.</title>
        <authorList>
            <person name="Wang L."/>
            <person name="Shao Z."/>
        </authorList>
    </citation>
    <scope>NUCLEOTIDE SEQUENCE [LARGE SCALE GENOMIC DNA]</scope>
    <source>
        <strain evidence="5 6">A4</strain>
    </source>
</reference>
<dbReference type="Proteomes" id="UP000814385">
    <property type="component" value="Unassembled WGS sequence"/>
</dbReference>
<evidence type="ECO:0000313" key="5">
    <source>
        <dbReference type="EMBL" id="MCG6659270.1"/>
    </source>
</evidence>
<gene>
    <name evidence="5" type="ORF">HOP52_16040</name>
</gene>
<dbReference type="Gene3D" id="2.60.120.10">
    <property type="entry name" value="Jelly Rolls"/>
    <property type="match status" value="1"/>
</dbReference>
<keyword evidence="6" id="KW-1185">Reference proteome</keyword>